<proteinExistence type="predicted"/>
<gene>
    <name evidence="2" type="ORF">PR048_017426</name>
</gene>
<reference evidence="2 3" key="1">
    <citation type="submission" date="2023-02" db="EMBL/GenBank/DDBJ databases">
        <title>LHISI_Scaffold_Assembly.</title>
        <authorList>
            <person name="Stuart O.P."/>
            <person name="Cleave R."/>
            <person name="Magrath M.J.L."/>
            <person name="Mikheyev A.S."/>
        </authorList>
    </citation>
    <scope>NUCLEOTIDE SEQUENCE [LARGE SCALE GENOMIC DNA]</scope>
    <source>
        <strain evidence="2">Daus_M_001</strain>
        <tissue evidence="2">Leg muscle</tissue>
    </source>
</reference>
<dbReference type="Proteomes" id="UP001159363">
    <property type="component" value="Chromosome 5"/>
</dbReference>
<feature type="region of interest" description="Disordered" evidence="1">
    <location>
        <begin position="222"/>
        <end position="242"/>
    </location>
</feature>
<comment type="caution">
    <text evidence="2">The sequence shown here is derived from an EMBL/GenBank/DDBJ whole genome shotgun (WGS) entry which is preliminary data.</text>
</comment>
<evidence type="ECO:0000256" key="1">
    <source>
        <dbReference type="SAM" id="MobiDB-lite"/>
    </source>
</evidence>
<name>A0ABQ9H9H6_9NEOP</name>
<dbReference type="EMBL" id="JARBHB010000006">
    <property type="protein sequence ID" value="KAJ8880953.1"/>
    <property type="molecule type" value="Genomic_DNA"/>
</dbReference>
<protein>
    <submittedName>
        <fullName evidence="2">Uncharacterized protein</fullName>
    </submittedName>
</protein>
<sequence>MWPLHFRRLLSIEPCVACLVRHGVTTPHWASVERRACLRDARELMYNKQEAHVASWEYTLEQTPFFLMSEHYSGRQLKHAVNLPHRRTAAHQLTAPQEVGGKILRIKTILTPAVRIHSRTRFCQLGSFPTKTLNLNVFGTNLVDTSLFYSELGGDPPRPRSEAMMQVASEQKSALELTRFEASNAQTERNPQLLSRHRRKPVLNFMVVLFYFGVAVAERLARKSPTKANRTQSPAGSPDFRKRESCRTMPLVGGSFSGISRSPRPPPHSGKPVARLTAERKCVAGCQLLPIRSSLPATGMFCAFVFEKRAPRAYRMRANCDLKVGISWSRGRQVRDGERGPWGEWSRPRDAILSLSFRQKPIKSVGSEHRSGYFHLGRTRYYLVQQVLMLCVSLDLIEDVRVERRLEEAWDSEFGGRGAMAQELFETFKECLIDCEQHRCGGFVYSKAEVGESPYFSRHGLRSMSRSPGSNMASVNCTASGSFERIINVYRPDSETKMLYGCQLDGCQLPYCADKKERGTGDVERACRELLHKDGYAMDV</sequence>
<accession>A0ABQ9H9H6</accession>
<keyword evidence="3" id="KW-1185">Reference proteome</keyword>
<feature type="compositionally biased region" description="Polar residues" evidence="1">
    <location>
        <begin position="226"/>
        <end position="235"/>
    </location>
</feature>
<evidence type="ECO:0000313" key="3">
    <source>
        <dbReference type="Proteomes" id="UP001159363"/>
    </source>
</evidence>
<organism evidence="2 3">
    <name type="scientific">Dryococelus australis</name>
    <dbReference type="NCBI Taxonomy" id="614101"/>
    <lineage>
        <taxon>Eukaryota</taxon>
        <taxon>Metazoa</taxon>
        <taxon>Ecdysozoa</taxon>
        <taxon>Arthropoda</taxon>
        <taxon>Hexapoda</taxon>
        <taxon>Insecta</taxon>
        <taxon>Pterygota</taxon>
        <taxon>Neoptera</taxon>
        <taxon>Polyneoptera</taxon>
        <taxon>Phasmatodea</taxon>
        <taxon>Verophasmatodea</taxon>
        <taxon>Anareolatae</taxon>
        <taxon>Phasmatidae</taxon>
        <taxon>Eurycanthinae</taxon>
        <taxon>Dryococelus</taxon>
    </lineage>
</organism>
<evidence type="ECO:0000313" key="2">
    <source>
        <dbReference type="EMBL" id="KAJ8880953.1"/>
    </source>
</evidence>